<name>A0A151TF68_CAJCA</name>
<accession>A0A151TF68</accession>
<protein>
    <recommendedName>
        <fullName evidence="3">UBN2 domain-containing protein</fullName>
    </recommendedName>
</protein>
<keyword evidence="2" id="KW-1185">Reference proteome</keyword>
<dbReference type="Gramene" id="C.cajan_11590.t">
    <property type="protein sequence ID" value="C.cajan_11590.t.cds1"/>
    <property type="gene ID" value="C.cajan_11590"/>
</dbReference>
<evidence type="ECO:0000313" key="1">
    <source>
        <dbReference type="EMBL" id="KYP65678.1"/>
    </source>
</evidence>
<evidence type="ECO:0000313" key="2">
    <source>
        <dbReference type="Proteomes" id="UP000075243"/>
    </source>
</evidence>
<dbReference type="EMBL" id="CM003608">
    <property type="protein sequence ID" value="KYP65678.1"/>
    <property type="molecule type" value="Genomic_DNA"/>
</dbReference>
<dbReference type="OMA" id="FMRMSIT"/>
<evidence type="ECO:0008006" key="3">
    <source>
        <dbReference type="Google" id="ProtNLM"/>
    </source>
</evidence>
<sequence>MLDLDLAIQVEKPAAITDDSSNEEKAHYKAWEKSNRLSLMFMRMSITNNIKFALPKIESAKEFMKFVEERSQAAD</sequence>
<reference evidence="1 2" key="1">
    <citation type="journal article" date="2012" name="Nat. Biotechnol.">
        <title>Draft genome sequence of pigeonpea (Cajanus cajan), an orphan legume crop of resource-poor farmers.</title>
        <authorList>
            <person name="Varshney R.K."/>
            <person name="Chen W."/>
            <person name="Li Y."/>
            <person name="Bharti A.K."/>
            <person name="Saxena R.K."/>
            <person name="Schlueter J.A."/>
            <person name="Donoghue M.T."/>
            <person name="Azam S."/>
            <person name="Fan G."/>
            <person name="Whaley A.M."/>
            <person name="Farmer A.D."/>
            <person name="Sheridan J."/>
            <person name="Iwata A."/>
            <person name="Tuteja R."/>
            <person name="Penmetsa R.V."/>
            <person name="Wu W."/>
            <person name="Upadhyaya H.D."/>
            <person name="Yang S.P."/>
            <person name="Shah T."/>
            <person name="Saxena K.B."/>
            <person name="Michael T."/>
            <person name="McCombie W.R."/>
            <person name="Yang B."/>
            <person name="Zhang G."/>
            <person name="Yang H."/>
            <person name="Wang J."/>
            <person name="Spillane C."/>
            <person name="Cook D.R."/>
            <person name="May G.D."/>
            <person name="Xu X."/>
            <person name="Jackson S.A."/>
        </authorList>
    </citation>
    <scope>NUCLEOTIDE SEQUENCE [LARGE SCALE GENOMIC DNA]</scope>
    <source>
        <strain evidence="2">cv. Asha</strain>
    </source>
</reference>
<proteinExistence type="predicted"/>
<dbReference type="AlphaFoldDB" id="A0A151TF68"/>
<gene>
    <name evidence="1" type="ORF">KK1_011936</name>
</gene>
<dbReference type="Proteomes" id="UP000075243">
    <property type="component" value="Chromosome 6"/>
</dbReference>
<organism evidence="1 2">
    <name type="scientific">Cajanus cajan</name>
    <name type="common">Pigeon pea</name>
    <name type="synonym">Cajanus indicus</name>
    <dbReference type="NCBI Taxonomy" id="3821"/>
    <lineage>
        <taxon>Eukaryota</taxon>
        <taxon>Viridiplantae</taxon>
        <taxon>Streptophyta</taxon>
        <taxon>Embryophyta</taxon>
        <taxon>Tracheophyta</taxon>
        <taxon>Spermatophyta</taxon>
        <taxon>Magnoliopsida</taxon>
        <taxon>eudicotyledons</taxon>
        <taxon>Gunneridae</taxon>
        <taxon>Pentapetalae</taxon>
        <taxon>rosids</taxon>
        <taxon>fabids</taxon>
        <taxon>Fabales</taxon>
        <taxon>Fabaceae</taxon>
        <taxon>Papilionoideae</taxon>
        <taxon>50 kb inversion clade</taxon>
        <taxon>NPAAA clade</taxon>
        <taxon>indigoferoid/millettioid clade</taxon>
        <taxon>Phaseoleae</taxon>
        <taxon>Cajanus</taxon>
    </lineage>
</organism>